<dbReference type="PROSITE" id="PS51257">
    <property type="entry name" value="PROKAR_LIPOPROTEIN"/>
    <property type="match status" value="1"/>
</dbReference>
<dbReference type="EMBL" id="JAIQBY010000011">
    <property type="protein sequence ID" value="MBZ4195414.1"/>
    <property type="molecule type" value="Genomic_DNA"/>
</dbReference>
<keyword evidence="1" id="KW-0175">Coiled coil</keyword>
<protein>
    <submittedName>
        <fullName evidence="3">Uncharacterized protein</fullName>
    </submittedName>
</protein>
<reference evidence="3 4" key="1">
    <citation type="submission" date="2021-09" db="EMBL/GenBank/DDBJ databases">
        <title>WGS of Mycoplasma sp. Zaradi2 strains.</title>
        <authorList>
            <person name="Spergser J."/>
        </authorList>
    </citation>
    <scope>NUCLEOTIDE SEQUENCE [LARGE SCALE GENOMIC DNA]</scope>
    <source>
        <strain evidence="3 4">1331</strain>
    </source>
</reference>
<organism evidence="3 4">
    <name type="scientific">Mycoplasma tauri</name>
    <dbReference type="NCBI Taxonomy" id="547987"/>
    <lineage>
        <taxon>Bacteria</taxon>
        <taxon>Bacillati</taxon>
        <taxon>Mycoplasmatota</taxon>
        <taxon>Mollicutes</taxon>
        <taxon>Mycoplasmataceae</taxon>
        <taxon>Mycoplasma</taxon>
    </lineage>
</organism>
<evidence type="ECO:0000313" key="3">
    <source>
        <dbReference type="EMBL" id="MBZ4195414.1"/>
    </source>
</evidence>
<dbReference type="RefSeq" id="WP_223644595.1">
    <property type="nucleotide sequence ID" value="NZ_JAIQBY010000011.1"/>
</dbReference>
<feature type="coiled-coil region" evidence="1">
    <location>
        <begin position="26"/>
        <end position="65"/>
    </location>
</feature>
<feature type="region of interest" description="Disordered" evidence="2">
    <location>
        <begin position="122"/>
        <end position="142"/>
    </location>
</feature>
<evidence type="ECO:0000313" key="4">
    <source>
        <dbReference type="Proteomes" id="UP000772186"/>
    </source>
</evidence>
<dbReference type="AlphaFoldDB" id="A0A953NG36"/>
<dbReference type="Proteomes" id="UP000772186">
    <property type="component" value="Unassembled WGS sequence"/>
</dbReference>
<proteinExistence type="predicted"/>
<evidence type="ECO:0000256" key="2">
    <source>
        <dbReference type="SAM" id="MobiDB-lite"/>
    </source>
</evidence>
<name>A0A953NG36_9MOLU</name>
<evidence type="ECO:0000256" key="1">
    <source>
        <dbReference type="SAM" id="Coils"/>
    </source>
</evidence>
<accession>A0A953NG36</accession>
<comment type="caution">
    <text evidence="3">The sequence shown here is derived from an EMBL/GenBank/DDBJ whole genome shotgun (WGS) entry which is preliminary data.</text>
</comment>
<sequence length="718" mass="80119">MNKKSILGLLPIVATTTLPIISVSCTNKQERALDETKKEAEVKELENAKKEYTKSLTAANELKNSLGENPLYSDIKSKLVTAITSAESKTKTNPTKDLYNQAKGELDLAIKTAKDEKMKIDAAEQKKGSQSDQISKQDDALDEAKKEYTKSLTAANELKNSLGENPLYSDIKSKLVTAITSAESKTKTNPTKDLYNQAKGELDLAIKTAKDEKMKIDAAEQKKGSQSDQISKQDDALDEAKKEYTKSLTAANELKNSLGENPLYSDIKSKLVTVITSAESKTKTNATKDLYNQAKGELDLAIKTAKDEKMKIDAAEQKKQKEESQADQISKQDDALDEAKKEYTKSLTAANELKNSLGENPLYSDIKSKLVTVITSAESKTKTNATKDLYNQAKGELDLAIKTAKDEKMKIDAAEQKKQKEAKELNAAKTKYEETLMNAESFNESLKSDGNEYNTISQKLTIAIETAKSTITDKPTKELYIKAESKLNQDLEAAKAEKTAKDEEIKSQKEAEAREFEKAKKDFEESLLKANELKARLEKNVSLSEAKSKLEAAITNAESKTKTNPTKDLYVSEKTILDKAIKEANAKEREAFSKSLNKLTPVKFQREGNYLTLTLSTSKDNYEKIKWERLKMLIDNGNGRVYEEYAAPFDNWDQSDKSKKLIYHIRKVDKGGIVTFDISSDHQYNNNEKGNYKVTSVLISGDTKNNLLERESEIVKIQ</sequence>
<gene>
    <name evidence="3" type="ORF">LAD73_01600</name>
</gene>
<keyword evidence="4" id="KW-1185">Reference proteome</keyword>
<feature type="region of interest" description="Disordered" evidence="2">
    <location>
        <begin position="217"/>
        <end position="239"/>
    </location>
</feature>
<feature type="coiled-coil region" evidence="1">
    <location>
        <begin position="484"/>
        <end position="560"/>
    </location>
</feature>
<feature type="region of interest" description="Disordered" evidence="2">
    <location>
        <begin position="313"/>
        <end position="338"/>
    </location>
</feature>
<feature type="coiled-coil region" evidence="1">
    <location>
        <begin position="397"/>
        <end position="435"/>
    </location>
</feature>